<evidence type="ECO:0000313" key="3">
    <source>
        <dbReference type="Proteomes" id="UP000287247"/>
    </source>
</evidence>
<keyword evidence="1" id="KW-0472">Membrane</keyword>
<evidence type="ECO:0000313" key="2">
    <source>
        <dbReference type="EMBL" id="GBF81295.1"/>
    </source>
</evidence>
<feature type="transmembrane region" description="Helical" evidence="1">
    <location>
        <begin position="20"/>
        <end position="41"/>
    </location>
</feature>
<protein>
    <submittedName>
        <fullName evidence="2">Uncharacterized protein</fullName>
    </submittedName>
</protein>
<organism evidence="2 3">
    <name type="scientific">Aphanothece sacrum FPU1</name>
    <dbReference type="NCBI Taxonomy" id="1920663"/>
    <lineage>
        <taxon>Bacteria</taxon>
        <taxon>Bacillati</taxon>
        <taxon>Cyanobacteriota</taxon>
        <taxon>Cyanophyceae</taxon>
        <taxon>Oscillatoriophycideae</taxon>
        <taxon>Chroococcales</taxon>
        <taxon>Aphanothecaceae</taxon>
        <taxon>Aphanothece</taxon>
    </lineage>
</organism>
<evidence type="ECO:0000256" key="1">
    <source>
        <dbReference type="SAM" id="Phobius"/>
    </source>
</evidence>
<keyword evidence="1" id="KW-1133">Transmembrane helix</keyword>
<sequence length="299" mass="31411">MKSFLEKALALSKTVQRKNLAQKLFSFGAVIFSAVAFISVVKPANAVDIQRGRDYSRSPAGGTVFTFDPAALGLPGSPFTVPLQGKPVAGFPGNTDTLVERQADCTFVGGECTVPMEALALAVESINPVNVAGTLYNVLVTLDRRDANGDGVVDNRTLGGINLRQNGTFSSFLGIRYKADFTPVSGGSTLTTFGGFDVRQDEAEWSNTPPPDAVLVRGPNGDPLANCHTASGPCSNTDFFAITPVRLRTNSPAPQLHTVVPATSVPEANANLGLLACGLLGASSLLKLKRNNTEEVSSR</sequence>
<comment type="caution">
    <text evidence="2">The sequence shown here is derived from an EMBL/GenBank/DDBJ whole genome shotgun (WGS) entry which is preliminary data.</text>
</comment>
<dbReference type="AlphaFoldDB" id="A0A401IJ06"/>
<keyword evidence="3" id="KW-1185">Reference proteome</keyword>
<keyword evidence="1" id="KW-0812">Transmembrane</keyword>
<dbReference type="RefSeq" id="WP_124970821.1">
    <property type="nucleotide sequence ID" value="NZ_BDQK01000013.1"/>
</dbReference>
<accession>A0A401IJ06</accession>
<name>A0A401IJ06_APHSA</name>
<gene>
    <name evidence="2" type="ORF">AsFPU1_2707</name>
</gene>
<dbReference type="EMBL" id="BDQK01000013">
    <property type="protein sequence ID" value="GBF81295.1"/>
    <property type="molecule type" value="Genomic_DNA"/>
</dbReference>
<proteinExistence type="predicted"/>
<reference evidence="3" key="1">
    <citation type="submission" date="2017-05" db="EMBL/GenBank/DDBJ databases">
        <title>Physiological properties and genetic analysis related to exopolysaccharide production of fresh-water unicellular cyanobacterium Aphanothece sacrum, Suizenji Nori, that has been cultured as a food source in Japan.</title>
        <authorList>
            <person name="Kanesaki Y."/>
            <person name="Yoshikawa S."/>
            <person name="Ohki K."/>
        </authorList>
    </citation>
    <scope>NUCLEOTIDE SEQUENCE [LARGE SCALE GENOMIC DNA]</scope>
    <source>
        <strain evidence="3">FPU1</strain>
    </source>
</reference>
<dbReference type="Proteomes" id="UP000287247">
    <property type="component" value="Unassembled WGS sequence"/>
</dbReference>